<reference evidence="1 2" key="1">
    <citation type="submission" date="2015-04" db="EMBL/GenBank/DDBJ databases">
        <title>Complete genome sequence of Schizopora paradoxa KUC8140, a cosmopolitan wood degrader in East Asia.</title>
        <authorList>
            <consortium name="DOE Joint Genome Institute"/>
            <person name="Min B."/>
            <person name="Park H."/>
            <person name="Jang Y."/>
            <person name="Kim J.-J."/>
            <person name="Kim K.H."/>
            <person name="Pangilinan J."/>
            <person name="Lipzen A."/>
            <person name="Riley R."/>
            <person name="Grigoriev I.V."/>
            <person name="Spatafora J.W."/>
            <person name="Choi I.-G."/>
        </authorList>
    </citation>
    <scope>NUCLEOTIDE SEQUENCE [LARGE SCALE GENOMIC DNA]</scope>
    <source>
        <strain evidence="1 2">KUC8140</strain>
    </source>
</reference>
<keyword evidence="2" id="KW-1185">Reference proteome</keyword>
<dbReference type="SUPFAM" id="SSF52047">
    <property type="entry name" value="RNI-like"/>
    <property type="match status" value="1"/>
</dbReference>
<dbReference type="InParanoid" id="A0A0H2RT03"/>
<protein>
    <submittedName>
        <fullName evidence="1">Uncharacterized protein</fullName>
    </submittedName>
</protein>
<dbReference type="Proteomes" id="UP000053477">
    <property type="component" value="Unassembled WGS sequence"/>
</dbReference>
<evidence type="ECO:0000313" key="1">
    <source>
        <dbReference type="EMBL" id="KLO12583.1"/>
    </source>
</evidence>
<accession>A0A0H2RT03</accession>
<dbReference type="AlphaFoldDB" id="A0A0H2RT03"/>
<evidence type="ECO:0000313" key="2">
    <source>
        <dbReference type="Proteomes" id="UP000053477"/>
    </source>
</evidence>
<sequence>MSVPPRYDLLAPQDAWSLIADFTFPTFEQFQDEIRASSDIDAVLRQHHRRIRDFRLLSKKMNEAFRHSPPFYFSMVFGPTIQIPPSMSDEKKATVLAVRLVTDKPDEEFQTAIGQQMPGMINLLVLESRTRPIGHRDDRIDLIRDLRAAFRGLMQHPEQRLLKVNWTSPGSIVDIIRASPTGIHIRELTFSDNFISAMTNFVADWPDLVYCEAHTDRPPGTWSLIARIGTDNKPTLKVLILIGAGLGRLLIEFCQSGSGSIEVLKLGRGTANDTSRLPSMEKLEVLHCNVTALSRLLVFQQPSLMHIRLTGFDTHTLMDQLRRANVLQALDGTLRYALDYSRVPLLSSVKLQDVTRINLHLANWNDDETETLSELGERLDEADIDFVDLNDAAIYPNDNTDNDLDDSSGEEEDIIFLQDA</sequence>
<gene>
    <name evidence="1" type="ORF">SCHPADRAFT_890716</name>
</gene>
<proteinExistence type="predicted"/>
<organism evidence="1 2">
    <name type="scientific">Schizopora paradoxa</name>
    <dbReference type="NCBI Taxonomy" id="27342"/>
    <lineage>
        <taxon>Eukaryota</taxon>
        <taxon>Fungi</taxon>
        <taxon>Dikarya</taxon>
        <taxon>Basidiomycota</taxon>
        <taxon>Agaricomycotina</taxon>
        <taxon>Agaricomycetes</taxon>
        <taxon>Hymenochaetales</taxon>
        <taxon>Schizoporaceae</taxon>
        <taxon>Schizopora</taxon>
    </lineage>
</organism>
<name>A0A0H2RT03_9AGAM</name>
<dbReference type="EMBL" id="KQ085975">
    <property type="protein sequence ID" value="KLO12583.1"/>
    <property type="molecule type" value="Genomic_DNA"/>
</dbReference>